<dbReference type="Proteomes" id="UP000249915">
    <property type="component" value="Unassembled WGS sequence"/>
</dbReference>
<dbReference type="OrthoDB" id="4338017at2"/>
<organism evidence="1 2">
    <name type="scientific">Prauserella muralis</name>
    <dbReference type="NCBI Taxonomy" id="588067"/>
    <lineage>
        <taxon>Bacteria</taxon>
        <taxon>Bacillati</taxon>
        <taxon>Actinomycetota</taxon>
        <taxon>Actinomycetes</taxon>
        <taxon>Pseudonocardiales</taxon>
        <taxon>Pseudonocardiaceae</taxon>
        <taxon>Prauserella</taxon>
    </lineage>
</organism>
<reference evidence="1 2" key="1">
    <citation type="submission" date="2016-07" db="EMBL/GenBank/DDBJ databases">
        <title>Draft genome sequence of Prauserella muralis DSM 45305, isolated from a mould-covered wall in an indoor environment.</title>
        <authorList>
            <person name="Ruckert C."/>
            <person name="Albersmeier A."/>
            <person name="Jiang C.-L."/>
            <person name="Jiang Y."/>
            <person name="Kalinowski J."/>
            <person name="Schneider O."/>
            <person name="Winkler A."/>
            <person name="Zotchev S.B."/>
        </authorList>
    </citation>
    <scope>NUCLEOTIDE SEQUENCE [LARGE SCALE GENOMIC DNA]</scope>
    <source>
        <strain evidence="1 2">DSM 45305</strain>
    </source>
</reference>
<sequence>MVDRRRRVPLAAQDWRRSLHGLLAPARSVVALLHRRRPRQVLGLLVSLPMCGLSVLVWFLVARIATYGLFWSGGEHNDAWGGPTLAGAWAVHAVIALAITLVAMALLAPLTRLHDRLIAS</sequence>
<proteinExistence type="predicted"/>
<evidence type="ECO:0000313" key="2">
    <source>
        <dbReference type="Proteomes" id="UP000249915"/>
    </source>
</evidence>
<protein>
    <submittedName>
        <fullName evidence="1">Uncharacterized protein</fullName>
    </submittedName>
</protein>
<name>A0A2V4ARJ0_9PSEU</name>
<comment type="caution">
    <text evidence="1">The sequence shown here is derived from an EMBL/GenBank/DDBJ whole genome shotgun (WGS) entry which is preliminary data.</text>
</comment>
<evidence type="ECO:0000313" key="1">
    <source>
        <dbReference type="EMBL" id="PXY22644.1"/>
    </source>
</evidence>
<dbReference type="RefSeq" id="WP_112283245.1">
    <property type="nucleotide sequence ID" value="NZ_MASW01000005.1"/>
</dbReference>
<keyword evidence="2" id="KW-1185">Reference proteome</keyword>
<gene>
    <name evidence="1" type="ORF">BAY60_22765</name>
</gene>
<dbReference type="EMBL" id="MASW01000005">
    <property type="protein sequence ID" value="PXY22644.1"/>
    <property type="molecule type" value="Genomic_DNA"/>
</dbReference>
<dbReference type="AlphaFoldDB" id="A0A2V4ARJ0"/>
<accession>A0A2V4ARJ0</accession>